<dbReference type="AlphaFoldDB" id="A0A1M6B167"/>
<keyword evidence="1" id="KW-0472">Membrane</keyword>
<sequence>MILSCKNCGARIKYDPRSNRLQCEYCDSSFDISEYQVKVGYHEEGPVLESEVYGGQDDMECQIYRCSACGAEISVNSVEASTFCVYCGSPNVVFSRIAKVKRPKKILPFMITKQQAEMLIRKRLNSGFFIPNEIKNFHAELIRGIYVPYYITNVAYRDSMVVKSRIKSGKSSYSIYSLRSGYCIFDRMTTDASRKLSDDTSVKLEPYNMVSLRDFNEGYLTGFYSDISDVEPIEACNTATARSKELFNAAVLDTVKGSSKEIINQNPEFVVNTEPMKAMLPAWFLTFRYKDRPYTILVNGQTGKVVGGVPWNKELFIGVVLVLGIIITLIAMALLGALLLNSGGHSSSSNQSTGRLIAAIVVGSFCALGAGITKLKTVLKSIRLTSESSLTGYVSKRQNGG</sequence>
<keyword evidence="2" id="KW-0378">Hydrolase</keyword>
<feature type="transmembrane region" description="Helical" evidence="1">
    <location>
        <begin position="315"/>
        <end position="340"/>
    </location>
</feature>
<reference evidence="3" key="1">
    <citation type="submission" date="2016-11" db="EMBL/GenBank/DDBJ databases">
        <authorList>
            <person name="Varghese N."/>
            <person name="Submissions S."/>
        </authorList>
    </citation>
    <scope>NUCLEOTIDE SEQUENCE [LARGE SCALE GENOMIC DNA]</scope>
    <source>
        <strain evidence="3">DSM 3071</strain>
    </source>
</reference>
<keyword evidence="2" id="KW-0067">ATP-binding</keyword>
<dbReference type="OrthoDB" id="3182597at2"/>
<evidence type="ECO:0000256" key="1">
    <source>
        <dbReference type="SAM" id="Phobius"/>
    </source>
</evidence>
<name>A0A1M6B167_BUTFI</name>
<feature type="transmembrane region" description="Helical" evidence="1">
    <location>
        <begin position="352"/>
        <end position="373"/>
    </location>
</feature>
<gene>
    <name evidence="2" type="ORF">SAMN02745229_03063</name>
</gene>
<keyword evidence="3" id="KW-1185">Reference proteome</keyword>
<keyword evidence="1" id="KW-0812">Transmembrane</keyword>
<dbReference type="GO" id="GO:0004386">
    <property type="term" value="F:helicase activity"/>
    <property type="evidence" value="ECO:0007669"/>
    <property type="project" value="UniProtKB-KW"/>
</dbReference>
<proteinExistence type="predicted"/>
<dbReference type="STRING" id="1121131.SAMN02745229_03063"/>
<evidence type="ECO:0000313" key="2">
    <source>
        <dbReference type="EMBL" id="SHI42462.1"/>
    </source>
</evidence>
<organism evidence="2 3">
    <name type="scientific">Butyrivibrio fibrisolvens DSM 3071</name>
    <dbReference type="NCBI Taxonomy" id="1121131"/>
    <lineage>
        <taxon>Bacteria</taxon>
        <taxon>Bacillati</taxon>
        <taxon>Bacillota</taxon>
        <taxon>Clostridia</taxon>
        <taxon>Lachnospirales</taxon>
        <taxon>Lachnospiraceae</taxon>
        <taxon>Butyrivibrio</taxon>
    </lineage>
</organism>
<protein>
    <submittedName>
        <fullName evidence="2">Replication restart DNA helicase PriA</fullName>
    </submittedName>
</protein>
<dbReference type="RefSeq" id="WP_073389040.1">
    <property type="nucleotide sequence ID" value="NZ_FQXK01000029.1"/>
</dbReference>
<keyword evidence="2" id="KW-0347">Helicase</keyword>
<dbReference type="Gene3D" id="2.20.28.30">
    <property type="entry name" value="RNA polymerase ii, chain L"/>
    <property type="match status" value="2"/>
</dbReference>
<dbReference type="GeneID" id="89508272"/>
<evidence type="ECO:0000313" key="3">
    <source>
        <dbReference type="Proteomes" id="UP000184278"/>
    </source>
</evidence>
<keyword evidence="2" id="KW-0547">Nucleotide-binding</keyword>
<dbReference type="EMBL" id="FQXK01000029">
    <property type="protein sequence ID" value="SHI42462.1"/>
    <property type="molecule type" value="Genomic_DNA"/>
</dbReference>
<keyword evidence="1" id="KW-1133">Transmembrane helix</keyword>
<dbReference type="Proteomes" id="UP000184278">
    <property type="component" value="Unassembled WGS sequence"/>
</dbReference>
<accession>A0A1M6B167</accession>